<feature type="domain" description="2Fe-2S ferredoxin-type" evidence="14">
    <location>
        <begin position="1"/>
        <end position="78"/>
    </location>
</feature>
<comment type="similarity">
    <text evidence="3">Belongs to the complex I 75 kDa subunit family.</text>
</comment>
<dbReference type="GO" id="GO:0005506">
    <property type="term" value="F:iron ion binding"/>
    <property type="evidence" value="ECO:0007669"/>
    <property type="project" value="InterPro"/>
</dbReference>
<dbReference type="PATRIC" id="fig|796944.3.peg.1136"/>
<protein>
    <recommendedName>
        <fullName evidence="19">Hydrogenase, Fe-only</fullName>
    </recommendedName>
</protein>
<evidence type="ECO:0000256" key="3">
    <source>
        <dbReference type="ARBA" id="ARBA00005404"/>
    </source>
</evidence>
<dbReference type="InterPro" id="IPR004108">
    <property type="entry name" value="Fe_hydrogenase_lsu_C"/>
</dbReference>
<dbReference type="SMART" id="SM00929">
    <property type="entry name" value="NADH-G_4Fe-4S_3"/>
    <property type="match status" value="1"/>
</dbReference>
<dbReference type="Pfam" id="PF02256">
    <property type="entry name" value="Fe_hyd_SSU"/>
    <property type="match status" value="1"/>
</dbReference>
<dbReference type="InterPro" id="IPR000283">
    <property type="entry name" value="NADH_UbQ_OxRdtase_75kDa_su_CS"/>
</dbReference>
<dbReference type="InterPro" id="IPR019574">
    <property type="entry name" value="NADH_UbQ_OxRdtase_Gsu_4Fe4S-bd"/>
</dbReference>
<dbReference type="Gene3D" id="4.10.260.20">
    <property type="entry name" value="Iron hydrogenase, small subunit"/>
    <property type="match status" value="1"/>
</dbReference>
<dbReference type="PANTHER" id="PTHR11615">
    <property type="entry name" value="NITRATE, FORMATE, IRON DEHYDROGENASE"/>
    <property type="match status" value="1"/>
</dbReference>
<evidence type="ECO:0000256" key="9">
    <source>
        <dbReference type="ARBA" id="ARBA00023004"/>
    </source>
</evidence>
<keyword evidence="12" id="KW-0472">Membrane</keyword>
<dbReference type="PROSITE" id="PS00641">
    <property type="entry name" value="COMPLEX1_75K_1"/>
    <property type="match status" value="1"/>
</dbReference>
<dbReference type="SUPFAM" id="SSF54292">
    <property type="entry name" value="2Fe-2S ferredoxin-like"/>
    <property type="match status" value="1"/>
</dbReference>
<keyword evidence="5" id="KW-0001">2Fe-2S</keyword>
<evidence type="ECO:0000313" key="17">
    <source>
        <dbReference type="EMBL" id="EHL12116.1"/>
    </source>
</evidence>
<dbReference type="Proteomes" id="UP000003527">
    <property type="component" value="Unassembled WGS sequence"/>
</dbReference>
<dbReference type="CDD" id="cd00207">
    <property type="entry name" value="fer2"/>
    <property type="match status" value="1"/>
</dbReference>
<dbReference type="Gene3D" id="3.40.50.1780">
    <property type="match status" value="1"/>
</dbReference>
<dbReference type="GO" id="GO:0008137">
    <property type="term" value="F:NADH dehydrogenase (ubiquinone) activity"/>
    <property type="evidence" value="ECO:0007669"/>
    <property type="project" value="InterPro"/>
</dbReference>
<evidence type="ECO:0000256" key="5">
    <source>
        <dbReference type="ARBA" id="ARBA00022714"/>
    </source>
</evidence>
<evidence type="ECO:0000256" key="1">
    <source>
        <dbReference type="ARBA" id="ARBA00001966"/>
    </source>
</evidence>
<dbReference type="InterPro" id="IPR017896">
    <property type="entry name" value="4Fe4S_Fe-S-bd"/>
</dbReference>
<evidence type="ECO:0000256" key="12">
    <source>
        <dbReference type="ARBA" id="ARBA00023136"/>
    </source>
</evidence>
<dbReference type="NCBIfam" id="TIGR02512">
    <property type="entry name" value="FeFe_hydrog_A"/>
    <property type="match status" value="1"/>
</dbReference>
<evidence type="ECO:0000313" key="18">
    <source>
        <dbReference type="Proteomes" id="UP000003527"/>
    </source>
</evidence>
<keyword evidence="18" id="KW-1185">Reference proteome</keyword>
<feature type="domain" description="4Fe-4S His(Cys)3-ligated-type" evidence="16">
    <location>
        <begin position="78"/>
        <end position="117"/>
    </location>
</feature>
<evidence type="ECO:0008006" key="19">
    <source>
        <dbReference type="Google" id="ProtNLM"/>
    </source>
</evidence>
<dbReference type="EMBL" id="AFZD01000016">
    <property type="protein sequence ID" value="EHL12116.1"/>
    <property type="molecule type" value="Genomic_DNA"/>
</dbReference>
<keyword evidence="10" id="KW-0411">Iron-sulfur</keyword>
<dbReference type="InterPro" id="IPR050340">
    <property type="entry name" value="Cytosolic_Fe-S_CAF"/>
</dbReference>
<dbReference type="InterPro" id="IPR013352">
    <property type="entry name" value="Fe_hydrogenase_subset"/>
</dbReference>
<feature type="domain" description="4Fe-4S ferredoxin-type" evidence="15">
    <location>
        <begin position="137"/>
        <end position="167"/>
    </location>
</feature>
<proteinExistence type="inferred from homology"/>
<dbReference type="SUPFAM" id="SSF53920">
    <property type="entry name" value="Fe-only hydrogenase"/>
    <property type="match status" value="1"/>
</dbReference>
<keyword evidence="6" id="KW-0479">Metal-binding</keyword>
<dbReference type="GO" id="GO:0051539">
    <property type="term" value="F:4 iron, 4 sulfur cluster binding"/>
    <property type="evidence" value="ECO:0007669"/>
    <property type="project" value="UniProtKB-KW"/>
</dbReference>
<dbReference type="FunFam" id="3.10.20.740:FF:000004">
    <property type="entry name" value="NADH-quinone oxidoreductase"/>
    <property type="match status" value="1"/>
</dbReference>
<dbReference type="GO" id="GO:0042773">
    <property type="term" value="P:ATP synthesis coupled electron transport"/>
    <property type="evidence" value="ECO:0007669"/>
    <property type="project" value="InterPro"/>
</dbReference>
<dbReference type="InterPro" id="IPR001041">
    <property type="entry name" value="2Fe-2S_ferredoxin-type"/>
</dbReference>
<organism evidence="17 18">
    <name type="scientific">Oribacterium asaccharolyticum ACB7</name>
    <dbReference type="NCBI Taxonomy" id="796944"/>
    <lineage>
        <taxon>Bacteria</taxon>
        <taxon>Bacillati</taxon>
        <taxon>Bacillota</taxon>
        <taxon>Clostridia</taxon>
        <taxon>Lachnospirales</taxon>
        <taxon>Lachnospiraceae</taxon>
        <taxon>Oribacterium</taxon>
    </lineage>
</organism>
<comment type="caution">
    <text evidence="17">The sequence shown here is derived from an EMBL/GenBank/DDBJ whole genome shotgun (WGS) entry which is preliminary data.</text>
</comment>
<dbReference type="SMART" id="SM00902">
    <property type="entry name" value="Fe_hyd_SSU"/>
    <property type="match status" value="1"/>
</dbReference>
<dbReference type="PROSITE" id="PS51085">
    <property type="entry name" value="2FE2S_FER_2"/>
    <property type="match status" value="1"/>
</dbReference>
<evidence type="ECO:0000256" key="4">
    <source>
        <dbReference type="ARBA" id="ARBA00022485"/>
    </source>
</evidence>
<keyword evidence="11" id="KW-0520">NAD</keyword>
<keyword evidence="7" id="KW-0677">Repeat</keyword>
<feature type="domain" description="4Fe-4S ferredoxin-type" evidence="15">
    <location>
        <begin position="180"/>
        <end position="209"/>
    </location>
</feature>
<reference evidence="17 18" key="1">
    <citation type="submission" date="2011-08" db="EMBL/GenBank/DDBJ databases">
        <title>The Genome Sequence of Oribacterium sp. ACB7.</title>
        <authorList>
            <consortium name="The Broad Institute Genome Sequencing Platform"/>
            <person name="Earl A."/>
            <person name="Ward D."/>
            <person name="Feldgarden M."/>
            <person name="Gevers D."/>
            <person name="Sizova M."/>
            <person name="Hazen A."/>
            <person name="Epstein S."/>
            <person name="Young S.K."/>
            <person name="Zeng Q."/>
            <person name="Gargeya S."/>
            <person name="Fitzgerald M."/>
            <person name="Haas B."/>
            <person name="Abouelleil A."/>
            <person name="Alvarado L."/>
            <person name="Arachchi H.M."/>
            <person name="Berlin A."/>
            <person name="Brown A."/>
            <person name="Chapman S.B."/>
            <person name="Chen Z."/>
            <person name="Dunbar C."/>
            <person name="Freedman E."/>
            <person name="Gearin G."/>
            <person name="Gellesch M."/>
            <person name="Goldberg J."/>
            <person name="Griggs A."/>
            <person name="Gujja S."/>
            <person name="Heiman D."/>
            <person name="Howarth C."/>
            <person name="Larson L."/>
            <person name="Lui A."/>
            <person name="MacDonald P.J.P."/>
            <person name="Montmayeur A."/>
            <person name="Murphy C."/>
            <person name="Neiman D."/>
            <person name="Pearson M."/>
            <person name="Priest M."/>
            <person name="Roberts A."/>
            <person name="Saif S."/>
            <person name="Shea T."/>
            <person name="Shenoy N."/>
            <person name="Sisk P."/>
            <person name="Stolte C."/>
            <person name="Sykes S."/>
            <person name="Wortman J."/>
            <person name="Nusbaum C."/>
            <person name="Birren B."/>
        </authorList>
    </citation>
    <scope>NUCLEOTIDE SEQUENCE [LARGE SCALE GENOMIC DNA]</scope>
    <source>
        <strain evidence="17 18">ACB7</strain>
    </source>
</reference>
<evidence type="ECO:0000259" key="16">
    <source>
        <dbReference type="PROSITE" id="PS51839"/>
    </source>
</evidence>
<evidence type="ECO:0000256" key="11">
    <source>
        <dbReference type="ARBA" id="ARBA00023027"/>
    </source>
</evidence>
<dbReference type="Gene3D" id="3.10.20.740">
    <property type="match status" value="1"/>
</dbReference>
<dbReference type="PROSITE" id="PS51839">
    <property type="entry name" value="4FE4S_HC3"/>
    <property type="match status" value="1"/>
</dbReference>
<dbReference type="Pfam" id="PF13510">
    <property type="entry name" value="Fer2_4"/>
    <property type="match status" value="1"/>
</dbReference>
<dbReference type="InterPro" id="IPR003149">
    <property type="entry name" value="Fe_hydrogenase_ssu"/>
</dbReference>
<evidence type="ECO:0000256" key="2">
    <source>
        <dbReference type="ARBA" id="ARBA00004370"/>
    </source>
</evidence>
<evidence type="ECO:0000256" key="8">
    <source>
        <dbReference type="ARBA" id="ARBA00022967"/>
    </source>
</evidence>
<dbReference type="InterPro" id="IPR017900">
    <property type="entry name" value="4Fe4S_Fe_S_CS"/>
</dbReference>
<dbReference type="RefSeq" id="WP_009536327.1">
    <property type="nucleotide sequence ID" value="NZ_JH414504.1"/>
</dbReference>
<dbReference type="PROSITE" id="PS51379">
    <property type="entry name" value="4FE4S_FER_2"/>
    <property type="match status" value="2"/>
</dbReference>
<dbReference type="InterPro" id="IPR009016">
    <property type="entry name" value="Fe_hydrogenase"/>
</dbReference>
<dbReference type="AlphaFoldDB" id="G9WTR3"/>
<dbReference type="NCBIfam" id="NF040763">
    <property type="entry name" value="FeFe_hydrog_A6"/>
    <property type="match status" value="1"/>
</dbReference>
<dbReference type="GO" id="GO:0051537">
    <property type="term" value="F:2 iron, 2 sulfur cluster binding"/>
    <property type="evidence" value="ECO:0007669"/>
    <property type="project" value="UniProtKB-KW"/>
</dbReference>
<evidence type="ECO:0000256" key="10">
    <source>
        <dbReference type="ARBA" id="ARBA00023014"/>
    </source>
</evidence>
<keyword evidence="4" id="KW-0004">4Fe-4S</keyword>
<dbReference type="Pfam" id="PF10588">
    <property type="entry name" value="NADH-G_4Fe-4S_3"/>
    <property type="match status" value="1"/>
</dbReference>
<dbReference type="InterPro" id="IPR036991">
    <property type="entry name" value="Fe_hydrogenase_ssu_sf"/>
</dbReference>
<dbReference type="HOGENOM" id="CLU_018240_2_1_9"/>
<evidence type="ECO:0000259" key="14">
    <source>
        <dbReference type="PROSITE" id="PS51085"/>
    </source>
</evidence>
<accession>G9WTR3</accession>
<dbReference type="SUPFAM" id="SSF54862">
    <property type="entry name" value="4Fe-4S ferredoxins"/>
    <property type="match status" value="1"/>
</dbReference>
<evidence type="ECO:0000256" key="7">
    <source>
        <dbReference type="ARBA" id="ARBA00022737"/>
    </source>
</evidence>
<sequence>MVNCIIDGKKVCVPEHTTILDAAKEVGITIPTLCYFKNLNEIGACRVCVVEVEGDARLHAACNSPVLEGMVIRTNSKKAREARKYNVELILSQHNVTCTTCVRSGNCSLQSVANDLNIVGKDYFPKDLPKQKGSKTFPLIREYDKCIKCMRCIQVCDKIQATHVWDVINSGGKSTVDVRDFYRLEDSSCALCGQCITHCPVGALRERDDTDKILDALDDPETIVLAQIAPSIRTAWGEEFGLSPEEATVERLSACLKEMGFDYVFDTDFSADLTIMEEASEFLHKLTHNEGQFPMFTSCCPGWVRFIKSHYPEFIPQVSTSKSPQQMFGAIAKSYYADILKVDPKKIFSVSIMPCLAKKAECAYPNMVDKDGNFDVDVALTTREVNRLIRALHISPAKLSDRALDMPLGIGSGAGNIFGATGGVMEAALRTAYYLATGENPDPDAFQEVRGMEGWKESSFSIAGNKLKIAVVHGLANADRLLNALKNGQVHYDFVEVMACPGGCVGGGGQPIHDQVEMAALRAPVLYKQDREGSIRFSHENPSIKSVYKDYLGEPLSEIAEELLHTDQKGWLMPQEIK</sequence>
<keyword evidence="9" id="KW-0408">Iron</keyword>
<dbReference type="Pfam" id="PF12838">
    <property type="entry name" value="Fer4_7"/>
    <property type="match status" value="1"/>
</dbReference>
<dbReference type="Gene3D" id="3.30.70.20">
    <property type="match status" value="1"/>
</dbReference>
<comment type="cofactor">
    <cofactor evidence="1">
        <name>[4Fe-4S] cluster</name>
        <dbReference type="ChEBI" id="CHEBI:49883"/>
    </cofactor>
</comment>
<dbReference type="InterPro" id="IPR049830">
    <property type="entry name" value="HndD"/>
</dbReference>
<comment type="cofactor">
    <cofactor evidence="13">
        <name>[2Fe-2S] cluster</name>
        <dbReference type="ChEBI" id="CHEBI:190135"/>
    </cofactor>
</comment>
<dbReference type="GO" id="GO:0008901">
    <property type="term" value="F:ferredoxin hydrogenase activity"/>
    <property type="evidence" value="ECO:0007669"/>
    <property type="project" value="InterPro"/>
</dbReference>
<comment type="subcellular location">
    <subcellularLocation>
        <location evidence="2">Membrane</location>
    </subcellularLocation>
</comment>
<evidence type="ECO:0000256" key="13">
    <source>
        <dbReference type="ARBA" id="ARBA00034078"/>
    </source>
</evidence>
<dbReference type="Gene3D" id="3.40.950.10">
    <property type="entry name" value="Fe-only Hydrogenase (Larger Subunit), Chain L, domain 3"/>
    <property type="match status" value="1"/>
</dbReference>
<keyword evidence="8" id="KW-1278">Translocase</keyword>
<dbReference type="Pfam" id="PF02906">
    <property type="entry name" value="Fe_hyd_lg_C"/>
    <property type="match status" value="1"/>
</dbReference>
<dbReference type="GO" id="GO:0016020">
    <property type="term" value="C:membrane"/>
    <property type="evidence" value="ECO:0007669"/>
    <property type="project" value="UniProtKB-SubCell"/>
</dbReference>
<dbReference type="FunFam" id="3.30.70.20:FF:000035">
    <property type="entry name" value="Iron hydrogenase 1"/>
    <property type="match status" value="1"/>
</dbReference>
<name>G9WTR3_9FIRM</name>
<dbReference type="PROSITE" id="PS00198">
    <property type="entry name" value="4FE4S_FER_1"/>
    <property type="match status" value="1"/>
</dbReference>
<evidence type="ECO:0000259" key="15">
    <source>
        <dbReference type="PROSITE" id="PS51379"/>
    </source>
</evidence>
<gene>
    <name evidence="17" type="ORF">HMPREF9624_00423</name>
</gene>
<evidence type="ECO:0000256" key="6">
    <source>
        <dbReference type="ARBA" id="ARBA00022723"/>
    </source>
</evidence>
<dbReference type="InterPro" id="IPR036010">
    <property type="entry name" value="2Fe-2S_ferredoxin-like_sf"/>
</dbReference>